<name>A0A976FEX0_BRELC</name>
<feature type="domain" description="WW" evidence="3">
    <location>
        <begin position="149"/>
        <end position="183"/>
    </location>
</feature>
<dbReference type="PROSITE" id="PS01159">
    <property type="entry name" value="WW_DOMAIN_1"/>
    <property type="match status" value="4"/>
</dbReference>
<gene>
    <name evidence="4" type="ORF">CCR75_005906</name>
</gene>
<feature type="coiled-coil region" evidence="1">
    <location>
        <begin position="361"/>
        <end position="388"/>
    </location>
</feature>
<reference evidence="4 5" key="1">
    <citation type="journal article" date="2021" name="Genome Biol.">
        <title>AFLAP: assembly-free linkage analysis pipeline using k-mers from genome sequencing data.</title>
        <authorList>
            <person name="Fletcher K."/>
            <person name="Zhang L."/>
            <person name="Gil J."/>
            <person name="Han R."/>
            <person name="Cavanaugh K."/>
            <person name="Michelmore R."/>
        </authorList>
    </citation>
    <scope>NUCLEOTIDE SEQUENCE [LARGE SCALE GENOMIC DNA]</scope>
    <source>
        <strain evidence="4 5">SF5</strain>
    </source>
</reference>
<dbReference type="InterPro" id="IPR036020">
    <property type="entry name" value="WW_dom_sf"/>
</dbReference>
<proteinExistence type="predicted"/>
<dbReference type="RefSeq" id="XP_067814683.1">
    <property type="nucleotide sequence ID" value="XM_067963980.1"/>
</dbReference>
<dbReference type="Pfam" id="PF00397">
    <property type="entry name" value="WW"/>
    <property type="match status" value="4"/>
</dbReference>
<dbReference type="SMART" id="SM00456">
    <property type="entry name" value="WW"/>
    <property type="match status" value="4"/>
</dbReference>
<evidence type="ECO:0000313" key="4">
    <source>
        <dbReference type="EMBL" id="TDH65184.1"/>
    </source>
</evidence>
<protein>
    <recommendedName>
        <fullName evidence="3">WW domain-containing protein</fullName>
    </recommendedName>
</protein>
<feature type="compositionally biased region" description="Basic and acidic residues" evidence="2">
    <location>
        <begin position="86"/>
        <end position="123"/>
    </location>
</feature>
<feature type="domain" description="WW" evidence="3">
    <location>
        <begin position="10"/>
        <end position="38"/>
    </location>
</feature>
<evidence type="ECO:0000259" key="3">
    <source>
        <dbReference type="PROSITE" id="PS50020"/>
    </source>
</evidence>
<feature type="domain" description="WW" evidence="3">
    <location>
        <begin position="259"/>
        <end position="287"/>
    </location>
</feature>
<feature type="domain" description="WW" evidence="3">
    <location>
        <begin position="45"/>
        <end position="79"/>
    </location>
</feature>
<evidence type="ECO:0000313" key="5">
    <source>
        <dbReference type="Proteomes" id="UP000294530"/>
    </source>
</evidence>
<dbReference type="AlphaFoldDB" id="A0A976FEX0"/>
<keyword evidence="5" id="KW-1185">Reference proteome</keyword>
<sequence>MTKDVAGDAWEEHVDEASGLVYYHNVHTNESTWENPVGLKPFDTEDAASKWRKFVDEDSGMPYYYDEVNGISRWDKPKNFDLKEKSEMQHDTDKSFEEDAVKQQEDELSHETEAPEQDSKEEKEQEDNESTNSTAGSFDKFTGQDADTFDESPQWVKVVDIASQKPYYYNASTGKTQWEVPDNFKENAKALIAPQISVEYQAYLNKLRTERLVRVTQHVLDPSGNLFKLNALLNDIDKKNPSVHSSAKMAEPHTNQAEWQQHIDAQTQRYYFHNVVTGVTQWTKPDAPIVSGLADWLPPEILESNSIGVDTKIVSGVNYIAQAKFNRLTGKYEQLGGDEYWQHAGIASDRAGRQMSHFFDVDDLEKNREEARRRKEKLKRSNIDWKKVSAEKKAKKLKQRNEWLFND</sequence>
<dbReference type="CDD" id="cd00201">
    <property type="entry name" value="WW"/>
    <property type="match status" value="4"/>
</dbReference>
<keyword evidence="1" id="KW-0175">Coiled coil</keyword>
<dbReference type="SUPFAM" id="SSF51045">
    <property type="entry name" value="WW domain"/>
    <property type="match status" value="4"/>
</dbReference>
<accession>A0A976FEX0</accession>
<organism evidence="4 5">
    <name type="scientific">Bremia lactucae</name>
    <name type="common">Lettuce downy mildew</name>
    <dbReference type="NCBI Taxonomy" id="4779"/>
    <lineage>
        <taxon>Eukaryota</taxon>
        <taxon>Sar</taxon>
        <taxon>Stramenopiles</taxon>
        <taxon>Oomycota</taxon>
        <taxon>Peronosporomycetes</taxon>
        <taxon>Peronosporales</taxon>
        <taxon>Peronosporaceae</taxon>
        <taxon>Bremia</taxon>
    </lineage>
</organism>
<feature type="region of interest" description="Disordered" evidence="2">
    <location>
        <begin position="86"/>
        <end position="146"/>
    </location>
</feature>
<dbReference type="GeneID" id="94349651"/>
<dbReference type="Proteomes" id="UP000294530">
    <property type="component" value="Unassembled WGS sequence"/>
</dbReference>
<dbReference type="PANTHER" id="PTHR47852:SF2">
    <property type="entry name" value="WW DOMAIN-CONTAINING PROTEIN"/>
    <property type="match status" value="1"/>
</dbReference>
<dbReference type="InterPro" id="IPR001202">
    <property type="entry name" value="WW_dom"/>
</dbReference>
<comment type="caution">
    <text evidence="4">The sequence shown here is derived from an EMBL/GenBank/DDBJ whole genome shotgun (WGS) entry which is preliminary data.</text>
</comment>
<dbReference type="Gene3D" id="2.20.70.10">
    <property type="match status" value="4"/>
</dbReference>
<dbReference type="OrthoDB" id="207369at2759"/>
<dbReference type="KEGG" id="blac:94349651"/>
<evidence type="ECO:0000256" key="1">
    <source>
        <dbReference type="SAM" id="Coils"/>
    </source>
</evidence>
<dbReference type="PROSITE" id="PS50020">
    <property type="entry name" value="WW_DOMAIN_2"/>
    <property type="match status" value="4"/>
</dbReference>
<dbReference type="PANTHER" id="PTHR47852">
    <property type="entry name" value="OS06G0298400 PROTEIN"/>
    <property type="match status" value="1"/>
</dbReference>
<dbReference type="EMBL" id="SHOA02000002">
    <property type="protein sequence ID" value="TDH65184.1"/>
    <property type="molecule type" value="Genomic_DNA"/>
</dbReference>
<evidence type="ECO:0000256" key="2">
    <source>
        <dbReference type="SAM" id="MobiDB-lite"/>
    </source>
</evidence>